<organism evidence="6 7">
    <name type="scientific">Periconia macrospinosa</name>
    <dbReference type="NCBI Taxonomy" id="97972"/>
    <lineage>
        <taxon>Eukaryota</taxon>
        <taxon>Fungi</taxon>
        <taxon>Dikarya</taxon>
        <taxon>Ascomycota</taxon>
        <taxon>Pezizomycotina</taxon>
        <taxon>Dothideomycetes</taxon>
        <taxon>Pleosporomycetidae</taxon>
        <taxon>Pleosporales</taxon>
        <taxon>Massarineae</taxon>
        <taxon>Periconiaceae</taxon>
        <taxon>Periconia</taxon>
    </lineage>
</organism>
<dbReference type="InterPro" id="IPR002893">
    <property type="entry name" value="Znf_MYND"/>
</dbReference>
<dbReference type="PANTHER" id="PTHR10237:SF14">
    <property type="entry name" value="MYND-TYPE DOMAIN-CONTAINING PROTEIN"/>
    <property type="match status" value="1"/>
</dbReference>
<dbReference type="GO" id="GO:0008270">
    <property type="term" value="F:zinc ion binding"/>
    <property type="evidence" value="ECO:0007669"/>
    <property type="project" value="UniProtKB-KW"/>
</dbReference>
<evidence type="ECO:0000256" key="4">
    <source>
        <dbReference type="PROSITE-ProRule" id="PRU00134"/>
    </source>
</evidence>
<keyword evidence="2 4" id="KW-0863">Zinc-finger</keyword>
<protein>
    <recommendedName>
        <fullName evidence="5">MYND-type domain-containing protein</fullName>
    </recommendedName>
</protein>
<dbReference type="GO" id="GO:0005634">
    <property type="term" value="C:nucleus"/>
    <property type="evidence" value="ECO:0007669"/>
    <property type="project" value="TreeGrafter"/>
</dbReference>
<evidence type="ECO:0000313" key="6">
    <source>
        <dbReference type="EMBL" id="PVI02817.1"/>
    </source>
</evidence>
<dbReference type="Pfam" id="PF01753">
    <property type="entry name" value="zf-MYND"/>
    <property type="match status" value="1"/>
</dbReference>
<keyword evidence="3" id="KW-0862">Zinc</keyword>
<dbReference type="PANTHER" id="PTHR10237">
    <property type="entry name" value="DEFORMED EPIDERMAL AUTOREGULATORY FACTOR 1 HOMOLOG SUPPRESSIN"/>
    <property type="match status" value="1"/>
</dbReference>
<dbReference type="PROSITE" id="PS01360">
    <property type="entry name" value="ZF_MYND_1"/>
    <property type="match status" value="1"/>
</dbReference>
<keyword evidence="1" id="KW-0479">Metal-binding</keyword>
<evidence type="ECO:0000256" key="3">
    <source>
        <dbReference type="ARBA" id="ARBA00022833"/>
    </source>
</evidence>
<dbReference type="Gene3D" id="6.10.140.2220">
    <property type="match status" value="1"/>
</dbReference>
<dbReference type="GO" id="GO:0000981">
    <property type="term" value="F:DNA-binding transcription factor activity, RNA polymerase II-specific"/>
    <property type="evidence" value="ECO:0007669"/>
    <property type="project" value="TreeGrafter"/>
</dbReference>
<dbReference type="SUPFAM" id="SSF144232">
    <property type="entry name" value="HIT/MYND zinc finger-like"/>
    <property type="match status" value="1"/>
</dbReference>
<evidence type="ECO:0000313" key="7">
    <source>
        <dbReference type="Proteomes" id="UP000244855"/>
    </source>
</evidence>
<dbReference type="OrthoDB" id="432970at2759"/>
<dbReference type="Proteomes" id="UP000244855">
    <property type="component" value="Unassembled WGS sequence"/>
</dbReference>
<proteinExistence type="predicted"/>
<keyword evidence="7" id="KW-1185">Reference proteome</keyword>
<gene>
    <name evidence="6" type="ORF">DM02DRAFT_612623</name>
</gene>
<feature type="domain" description="MYND-type" evidence="5">
    <location>
        <begin position="50"/>
        <end position="91"/>
    </location>
</feature>
<dbReference type="PROSITE" id="PS50865">
    <property type="entry name" value="ZF_MYND_2"/>
    <property type="match status" value="1"/>
</dbReference>
<dbReference type="EMBL" id="KZ805338">
    <property type="protein sequence ID" value="PVI02817.1"/>
    <property type="molecule type" value="Genomic_DNA"/>
</dbReference>
<dbReference type="InterPro" id="IPR024119">
    <property type="entry name" value="TF_DEAF-1"/>
</dbReference>
<reference evidence="6 7" key="1">
    <citation type="journal article" date="2018" name="Sci. Rep.">
        <title>Comparative genomics provides insights into the lifestyle and reveals functional heterogeneity of dark septate endophytic fungi.</title>
        <authorList>
            <person name="Knapp D.G."/>
            <person name="Nemeth J.B."/>
            <person name="Barry K."/>
            <person name="Hainaut M."/>
            <person name="Henrissat B."/>
            <person name="Johnson J."/>
            <person name="Kuo A."/>
            <person name="Lim J.H.P."/>
            <person name="Lipzen A."/>
            <person name="Nolan M."/>
            <person name="Ohm R.A."/>
            <person name="Tamas L."/>
            <person name="Grigoriev I.V."/>
            <person name="Spatafora J.W."/>
            <person name="Nagy L.G."/>
            <person name="Kovacs G.M."/>
        </authorList>
    </citation>
    <scope>NUCLEOTIDE SEQUENCE [LARGE SCALE GENOMIC DNA]</scope>
    <source>
        <strain evidence="6 7">DSE2036</strain>
    </source>
</reference>
<evidence type="ECO:0000259" key="5">
    <source>
        <dbReference type="PROSITE" id="PS50865"/>
    </source>
</evidence>
<name>A0A2V1DXA7_9PLEO</name>
<evidence type="ECO:0000256" key="2">
    <source>
        <dbReference type="ARBA" id="ARBA00022771"/>
    </source>
</evidence>
<accession>A0A2V1DXA7</accession>
<dbReference type="STRING" id="97972.A0A2V1DXA7"/>
<sequence length="258" mass="27545">MLDTVTSAPYSVSVTAASSPVSNDTGCGIATLRAQHAAMSSLTHVRPSVCQTCGQAPAPGNSLQRCSRCKSVYYCSKSCQKAAWKTHRTDCGSSSAIGTPNISTPGSPTNVQELSATVEISSYMRRVPQSTMDWAQSSGSEDKLRLSFSDSIQYDDLRDLLICGYCVHATENGGVAPTRVDLFEEFKSYVAAASERVDTDGILDEPAAKDQLHDEVANALENGTSPLLKEVTAAEVMELYGADVLKDVEQIRKAVYGA</sequence>
<dbReference type="AlphaFoldDB" id="A0A2V1DXA7"/>
<evidence type="ECO:0000256" key="1">
    <source>
        <dbReference type="ARBA" id="ARBA00022723"/>
    </source>
</evidence>